<dbReference type="AlphaFoldDB" id="A0AA35LEV5"/>
<dbReference type="InterPro" id="IPR002048">
    <property type="entry name" value="EF_hand_dom"/>
</dbReference>
<dbReference type="Proteomes" id="UP001178461">
    <property type="component" value="Chromosome Z"/>
</dbReference>
<dbReference type="PROSITE" id="PS50222">
    <property type="entry name" value="EF_HAND_2"/>
    <property type="match status" value="1"/>
</dbReference>
<dbReference type="EMBL" id="OX395140">
    <property type="protein sequence ID" value="CAI5794532.1"/>
    <property type="molecule type" value="Genomic_DNA"/>
</dbReference>
<dbReference type="Pfam" id="PF00036">
    <property type="entry name" value="EF-hand_1"/>
    <property type="match status" value="1"/>
</dbReference>
<dbReference type="Gene3D" id="1.20.58.60">
    <property type="match status" value="1"/>
</dbReference>
<feature type="domain" description="EF-hand" evidence="4">
    <location>
        <begin position="66"/>
        <end position="101"/>
    </location>
</feature>
<accession>A0AA35LEV5</accession>
<organism evidence="5 6">
    <name type="scientific">Podarcis lilfordi</name>
    <name type="common">Lilford's wall lizard</name>
    <dbReference type="NCBI Taxonomy" id="74358"/>
    <lineage>
        <taxon>Eukaryota</taxon>
        <taxon>Metazoa</taxon>
        <taxon>Chordata</taxon>
        <taxon>Craniata</taxon>
        <taxon>Vertebrata</taxon>
        <taxon>Euteleostomi</taxon>
        <taxon>Lepidosauria</taxon>
        <taxon>Squamata</taxon>
        <taxon>Bifurcata</taxon>
        <taxon>Unidentata</taxon>
        <taxon>Episquamata</taxon>
        <taxon>Laterata</taxon>
        <taxon>Lacertibaenia</taxon>
        <taxon>Lacertidae</taxon>
        <taxon>Podarcis</taxon>
    </lineage>
</organism>
<keyword evidence="6" id="KW-1185">Reference proteome</keyword>
<feature type="compositionally biased region" description="Basic residues" evidence="3">
    <location>
        <begin position="228"/>
        <end position="243"/>
    </location>
</feature>
<keyword evidence="2" id="KW-0106">Calcium</keyword>
<reference evidence="5" key="1">
    <citation type="submission" date="2022-12" db="EMBL/GenBank/DDBJ databases">
        <authorList>
            <person name="Alioto T."/>
            <person name="Alioto T."/>
            <person name="Gomez Garrido J."/>
        </authorList>
    </citation>
    <scope>NUCLEOTIDE SEQUENCE</scope>
</reference>
<dbReference type="SUPFAM" id="SSF47473">
    <property type="entry name" value="EF-hand"/>
    <property type="match status" value="1"/>
</dbReference>
<evidence type="ECO:0000313" key="6">
    <source>
        <dbReference type="Proteomes" id="UP001178461"/>
    </source>
</evidence>
<evidence type="ECO:0000256" key="2">
    <source>
        <dbReference type="ARBA" id="ARBA00022837"/>
    </source>
</evidence>
<dbReference type="GO" id="GO:0005509">
    <property type="term" value="F:calcium ion binding"/>
    <property type="evidence" value="ECO:0007669"/>
    <property type="project" value="InterPro"/>
</dbReference>
<evidence type="ECO:0000256" key="3">
    <source>
        <dbReference type="SAM" id="MobiDB-lite"/>
    </source>
</evidence>
<keyword evidence="1" id="KW-0479">Metal-binding</keyword>
<feature type="region of interest" description="Disordered" evidence="3">
    <location>
        <begin position="97"/>
        <end position="197"/>
    </location>
</feature>
<evidence type="ECO:0000313" key="5">
    <source>
        <dbReference type="EMBL" id="CAI5794532.1"/>
    </source>
</evidence>
<feature type="compositionally biased region" description="Basic residues" evidence="3">
    <location>
        <begin position="110"/>
        <end position="120"/>
    </location>
</feature>
<dbReference type="Gene3D" id="1.10.238.10">
    <property type="entry name" value="EF-hand"/>
    <property type="match status" value="1"/>
</dbReference>
<dbReference type="InterPro" id="IPR011992">
    <property type="entry name" value="EF-hand-dom_pair"/>
</dbReference>
<dbReference type="InterPro" id="IPR018247">
    <property type="entry name" value="EF_Hand_1_Ca_BS"/>
</dbReference>
<feature type="compositionally biased region" description="Basic and acidic residues" evidence="3">
    <location>
        <begin position="136"/>
        <end position="167"/>
    </location>
</feature>
<sequence length="300" mass="33436">MRSQLKKIEDLGAAMEEALILDNKYTEHSTVGLAQQWDQLDQLGMRMQHNLEQQIQARNTTGVTEEALKEFSMMFKHFDKDKSGRLNHQEFQILPSFPRLRPANGGGRRTGSRIRIHSRHGGSQQGRPRLPAGIHGLHDQPGDGERQVERRDRKRLPGPELRGEALRDQGGVVPEPDPRTGRLLPFPHETLPGFQRPRASLRLRLRRVHPLPFRQLSPTAPWGGPPHISRRPLSRRSHPRARTPPRFPAVPALSSSAEALPHGATHGAVGQPPDSPPSCARTPPRFPTVPLDAPPSGLVC</sequence>
<proteinExistence type="predicted"/>
<evidence type="ECO:0000259" key="4">
    <source>
        <dbReference type="PROSITE" id="PS50222"/>
    </source>
</evidence>
<gene>
    <name evidence="5" type="ORF">PODLI_1B012054</name>
</gene>
<evidence type="ECO:0000256" key="1">
    <source>
        <dbReference type="ARBA" id="ARBA00022723"/>
    </source>
</evidence>
<name>A0AA35LEV5_9SAUR</name>
<feature type="region of interest" description="Disordered" evidence="3">
    <location>
        <begin position="214"/>
        <end position="300"/>
    </location>
</feature>
<dbReference type="SUPFAM" id="SSF46966">
    <property type="entry name" value="Spectrin repeat"/>
    <property type="match status" value="1"/>
</dbReference>
<protein>
    <submittedName>
        <fullName evidence="5">SPTN1 protein</fullName>
    </submittedName>
</protein>
<dbReference type="PROSITE" id="PS00018">
    <property type="entry name" value="EF_HAND_1"/>
    <property type="match status" value="1"/>
</dbReference>